<gene>
    <name evidence="2" type="ORF">BU24DRAFT_108756</name>
</gene>
<dbReference type="EMBL" id="ML978067">
    <property type="protein sequence ID" value="KAF2018933.1"/>
    <property type="molecule type" value="Genomic_DNA"/>
</dbReference>
<proteinExistence type="predicted"/>
<dbReference type="GeneID" id="54278168"/>
<feature type="transmembrane region" description="Helical" evidence="1">
    <location>
        <begin position="86"/>
        <end position="104"/>
    </location>
</feature>
<dbReference type="AlphaFoldDB" id="A0A6A5Y156"/>
<evidence type="ECO:0000313" key="2">
    <source>
        <dbReference type="EMBL" id="KAF2018933.1"/>
    </source>
</evidence>
<keyword evidence="1" id="KW-0812">Transmembrane</keyword>
<dbReference type="RefSeq" id="XP_033387272.1">
    <property type="nucleotide sequence ID" value="XM_033520771.1"/>
</dbReference>
<name>A0A6A5Y156_9PLEO</name>
<keyword evidence="1" id="KW-1133">Transmembrane helix</keyword>
<keyword evidence="1" id="KW-0472">Membrane</keyword>
<evidence type="ECO:0000313" key="3">
    <source>
        <dbReference type="Proteomes" id="UP000799778"/>
    </source>
</evidence>
<sequence>MSETNPANEGSLKGKSHTGLRVVCVADLSRFTKRGEAEVPTELHSCVIAAQLCNTHSTVSEAGQKEWESGADALLIWSRISDLHCFPFLFPPLLFSFFAFLVFLGGGNYTEMNGGAVSVDGGVTSRRRGCRREFLREACGRASVQYVRVVHRQDGGEGRDIPVEPHALLGRGGAPHWTARVGFSTRNSRHLFILV</sequence>
<dbReference type="Proteomes" id="UP000799778">
    <property type="component" value="Unassembled WGS sequence"/>
</dbReference>
<organism evidence="2 3">
    <name type="scientific">Aaosphaeria arxii CBS 175.79</name>
    <dbReference type="NCBI Taxonomy" id="1450172"/>
    <lineage>
        <taxon>Eukaryota</taxon>
        <taxon>Fungi</taxon>
        <taxon>Dikarya</taxon>
        <taxon>Ascomycota</taxon>
        <taxon>Pezizomycotina</taxon>
        <taxon>Dothideomycetes</taxon>
        <taxon>Pleosporomycetidae</taxon>
        <taxon>Pleosporales</taxon>
        <taxon>Pleosporales incertae sedis</taxon>
        <taxon>Aaosphaeria</taxon>
    </lineage>
</organism>
<keyword evidence="3" id="KW-1185">Reference proteome</keyword>
<protein>
    <submittedName>
        <fullName evidence="2">Uncharacterized protein</fullName>
    </submittedName>
</protein>
<accession>A0A6A5Y156</accession>
<reference evidence="2" key="1">
    <citation type="journal article" date="2020" name="Stud. Mycol.">
        <title>101 Dothideomycetes genomes: a test case for predicting lifestyles and emergence of pathogens.</title>
        <authorList>
            <person name="Haridas S."/>
            <person name="Albert R."/>
            <person name="Binder M."/>
            <person name="Bloem J."/>
            <person name="Labutti K."/>
            <person name="Salamov A."/>
            <person name="Andreopoulos B."/>
            <person name="Baker S."/>
            <person name="Barry K."/>
            <person name="Bills G."/>
            <person name="Bluhm B."/>
            <person name="Cannon C."/>
            <person name="Castanera R."/>
            <person name="Culley D."/>
            <person name="Daum C."/>
            <person name="Ezra D."/>
            <person name="Gonzalez J."/>
            <person name="Henrissat B."/>
            <person name="Kuo A."/>
            <person name="Liang C."/>
            <person name="Lipzen A."/>
            <person name="Lutzoni F."/>
            <person name="Magnuson J."/>
            <person name="Mondo S."/>
            <person name="Nolan M."/>
            <person name="Ohm R."/>
            <person name="Pangilinan J."/>
            <person name="Park H.-J."/>
            <person name="Ramirez L."/>
            <person name="Alfaro M."/>
            <person name="Sun H."/>
            <person name="Tritt A."/>
            <person name="Yoshinaga Y."/>
            <person name="Zwiers L.-H."/>
            <person name="Turgeon B."/>
            <person name="Goodwin S."/>
            <person name="Spatafora J."/>
            <person name="Crous P."/>
            <person name="Grigoriev I."/>
        </authorList>
    </citation>
    <scope>NUCLEOTIDE SEQUENCE</scope>
    <source>
        <strain evidence="2">CBS 175.79</strain>
    </source>
</reference>
<evidence type="ECO:0000256" key="1">
    <source>
        <dbReference type="SAM" id="Phobius"/>
    </source>
</evidence>